<reference evidence="5" key="1">
    <citation type="journal article" date="2020" name="Stud. Mycol.">
        <title>101 Dothideomycetes genomes: a test case for predicting lifestyles and emergence of pathogens.</title>
        <authorList>
            <person name="Haridas S."/>
            <person name="Albert R."/>
            <person name="Binder M."/>
            <person name="Bloem J."/>
            <person name="Labutti K."/>
            <person name="Salamov A."/>
            <person name="Andreopoulos B."/>
            <person name="Baker S."/>
            <person name="Barry K."/>
            <person name="Bills G."/>
            <person name="Bluhm B."/>
            <person name="Cannon C."/>
            <person name="Castanera R."/>
            <person name="Culley D."/>
            <person name="Daum C."/>
            <person name="Ezra D."/>
            <person name="Gonzalez J."/>
            <person name="Henrissat B."/>
            <person name="Kuo A."/>
            <person name="Liang C."/>
            <person name="Lipzen A."/>
            <person name="Lutzoni F."/>
            <person name="Magnuson J."/>
            <person name="Mondo S."/>
            <person name="Nolan M."/>
            <person name="Ohm R."/>
            <person name="Pangilinan J."/>
            <person name="Park H.-J."/>
            <person name="Ramirez L."/>
            <person name="Alfaro M."/>
            <person name="Sun H."/>
            <person name="Tritt A."/>
            <person name="Yoshinaga Y."/>
            <person name="Zwiers L.-H."/>
            <person name="Turgeon B."/>
            <person name="Goodwin S."/>
            <person name="Spatafora J."/>
            <person name="Crous P."/>
            <person name="Grigoriev I."/>
        </authorList>
    </citation>
    <scope>NUCLEOTIDE SEQUENCE</scope>
    <source>
        <strain evidence="5">CBS 107.79</strain>
    </source>
</reference>
<dbReference type="PROSITE" id="PS00108">
    <property type="entry name" value="PROTEIN_KINASE_ST"/>
    <property type="match status" value="1"/>
</dbReference>
<dbReference type="InterPro" id="IPR011009">
    <property type="entry name" value="Kinase-like_dom_sf"/>
</dbReference>
<dbReference type="CDD" id="cd00180">
    <property type="entry name" value="PKc"/>
    <property type="match status" value="1"/>
</dbReference>
<protein>
    <recommendedName>
        <fullName evidence="4">Protein kinase domain-containing protein</fullName>
    </recommendedName>
</protein>
<feature type="repeat" description="ANK" evidence="3">
    <location>
        <begin position="822"/>
        <end position="854"/>
    </location>
</feature>
<dbReference type="Pfam" id="PF00023">
    <property type="entry name" value="Ank"/>
    <property type="match status" value="1"/>
</dbReference>
<feature type="domain" description="Protein kinase" evidence="4">
    <location>
        <begin position="70"/>
        <end position="406"/>
    </location>
</feature>
<dbReference type="InterPro" id="IPR008271">
    <property type="entry name" value="Ser/Thr_kinase_AS"/>
</dbReference>
<dbReference type="Proteomes" id="UP000800036">
    <property type="component" value="Unassembled WGS sequence"/>
</dbReference>
<organism evidence="5 6">
    <name type="scientific">Bimuria novae-zelandiae CBS 107.79</name>
    <dbReference type="NCBI Taxonomy" id="1447943"/>
    <lineage>
        <taxon>Eukaryota</taxon>
        <taxon>Fungi</taxon>
        <taxon>Dikarya</taxon>
        <taxon>Ascomycota</taxon>
        <taxon>Pezizomycotina</taxon>
        <taxon>Dothideomycetes</taxon>
        <taxon>Pleosporomycetidae</taxon>
        <taxon>Pleosporales</taxon>
        <taxon>Massarineae</taxon>
        <taxon>Didymosphaeriaceae</taxon>
        <taxon>Bimuria</taxon>
    </lineage>
</organism>
<dbReference type="Pfam" id="PF00069">
    <property type="entry name" value="Pkinase"/>
    <property type="match status" value="1"/>
</dbReference>
<dbReference type="Gene3D" id="1.25.40.20">
    <property type="entry name" value="Ankyrin repeat-containing domain"/>
    <property type="match status" value="3"/>
</dbReference>
<dbReference type="SMART" id="SM00248">
    <property type="entry name" value="ANK"/>
    <property type="match status" value="6"/>
</dbReference>
<evidence type="ECO:0000259" key="4">
    <source>
        <dbReference type="PROSITE" id="PS50011"/>
    </source>
</evidence>
<sequence>MDDDIDWVRSNFATSSYGTINHEFPVTDAQQSPPSAPRGSFASFVCHVTNLERKLRISNPIVLDDSSSVRATGKILGQGKTFMVRHALWTKDPNEPPLDVALKEVIPEIQPTDGTSRPGSNSMNRPQVDWKEILFEIRALLHEPIRYHPNIIRLLGIQWGLSPISESTFPVLIMEYASLGTLQSLQSSPTPLPLTVKQKLCYDVGRGLSALHASGIVHGDMKHENVLIFPYKVPSNPRDLTAASSVSKILYTAKLADFGGTVMDMMPDEVRKLDTGTWPFEAPEVAGGRLLTRDGMMLTDVYSFGLLVWRAFEDGNGFVSLPGAAQSAPDEDKRSLSALKATEQLVHTAVRNIQHYATTHGVPHIFVDLFTYIILHTVRLDPQERNLVKAQAALRGIKIGNIRAYLEFVREKNDERATTEARAAPGAHGITRDTLQFFLGQSGEDADLQDNLPGFRPHLDQPNAEEFTFEPAKLKNVLTWDQQQQMLDELKRAATDTWGFVSPLLELKKTVAAFYVFQCYLLEFGTTFDSEEAVQWLLKASSDDDSHEDEDYFAQAWIWRISRAFAASVDISKQRLETLLQLSVMRGHRTSLQDIHELASVGPNIDRQQWWGTYLRARKFLMSQMGAVGMGYFFSSHLTPPWNTLDLSDLASLDTTIRARLGDSYRSCLRSFSSQPAETSSQVRQDRTKTPFDRIYINRRGHGPLHYASAAGNAAALQHLLITYECDLDLPNQHVDETPLLCACAGGQLECAMFLLDNGADPNGYRFSQEGPLHWLSSFVPGEMETIARRLVAAGADLELRSNGMRHDVRGIRADWEHIFEIRTTPLGRAVLMNNLDAVKVLLQLGANPLTKSAVKHRGEWEGMENMSKMIDVVSPFELASILTYPEILAAFITHIDVGASSPSVKLLDEVGMLGLARSQRITHTDPLSLQSRLVRCGSHYKQNLKATLLLLYARALPFNGGMASEEIQKERSKLLCREVSLGNVDVVKTLLELRYHVDGTQYHRPIAEAVKLNHDALFDLLNSYQADLSVTRMTPTGAISLLHVCASRPRQSRPGRHIADALIAARVPLESADPRSRSPLALAILNQNFDIACALVEAGANVDTLYPLRASDLHGPDTKHTTVLVEVLSQHTMRTLESLKFLFERRDGGPRQRPAFHIDPANKFSILHLLAGSPNFTQIAQITPKILNLCLDTYNEAEFVDYRHPLLGSALFYAAANGHKAMVERLLEHGADKSVGAGPVMRDSVQALLRPQPSWTPLWAAILRLDEEFRKGELLPLQIDPFAWIHSVTVQNLEKCIALLSTDSDDALANQAVDKLRQKKISLEENERSWRAQTARESREFVAREAERPLDLGILSGSGGNDEIRIREICQEPEVDWRTDQLEQILGNLRL</sequence>
<proteinExistence type="predicted"/>
<evidence type="ECO:0000313" key="6">
    <source>
        <dbReference type="Proteomes" id="UP000800036"/>
    </source>
</evidence>
<dbReference type="Gene3D" id="1.10.510.10">
    <property type="entry name" value="Transferase(Phosphotransferase) domain 1"/>
    <property type="match status" value="1"/>
</dbReference>
<dbReference type="GO" id="GO:0004672">
    <property type="term" value="F:protein kinase activity"/>
    <property type="evidence" value="ECO:0007669"/>
    <property type="project" value="InterPro"/>
</dbReference>
<evidence type="ECO:0000256" key="1">
    <source>
        <dbReference type="ARBA" id="ARBA00022737"/>
    </source>
</evidence>
<dbReference type="PANTHER" id="PTHR24198">
    <property type="entry name" value="ANKYRIN REPEAT AND PROTEIN KINASE DOMAIN-CONTAINING PROTEIN"/>
    <property type="match status" value="1"/>
</dbReference>
<dbReference type="InterPro" id="IPR000719">
    <property type="entry name" value="Prot_kinase_dom"/>
</dbReference>
<dbReference type="PROSITE" id="PS50011">
    <property type="entry name" value="PROTEIN_KINASE_DOM"/>
    <property type="match status" value="1"/>
</dbReference>
<keyword evidence="6" id="KW-1185">Reference proteome</keyword>
<dbReference type="OrthoDB" id="626167at2759"/>
<keyword evidence="1" id="KW-0677">Repeat</keyword>
<dbReference type="Pfam" id="PF12796">
    <property type="entry name" value="Ank_2"/>
    <property type="match status" value="1"/>
</dbReference>
<dbReference type="PROSITE" id="PS50088">
    <property type="entry name" value="ANK_REPEAT"/>
    <property type="match status" value="3"/>
</dbReference>
<dbReference type="PANTHER" id="PTHR24198:SF165">
    <property type="entry name" value="ANKYRIN REPEAT-CONTAINING PROTEIN-RELATED"/>
    <property type="match status" value="1"/>
</dbReference>
<dbReference type="EMBL" id="ML976664">
    <property type="protein sequence ID" value="KAF1977221.1"/>
    <property type="molecule type" value="Genomic_DNA"/>
</dbReference>
<accession>A0A6A5VJ29</accession>
<dbReference type="SUPFAM" id="SSF56112">
    <property type="entry name" value="Protein kinase-like (PK-like)"/>
    <property type="match status" value="1"/>
</dbReference>
<dbReference type="SUPFAM" id="SSF48403">
    <property type="entry name" value="Ankyrin repeat"/>
    <property type="match status" value="2"/>
</dbReference>
<feature type="repeat" description="ANK" evidence="3">
    <location>
        <begin position="1076"/>
        <end position="1108"/>
    </location>
</feature>
<dbReference type="SMART" id="SM00220">
    <property type="entry name" value="S_TKc"/>
    <property type="match status" value="1"/>
</dbReference>
<dbReference type="GO" id="GO:0005524">
    <property type="term" value="F:ATP binding"/>
    <property type="evidence" value="ECO:0007669"/>
    <property type="project" value="InterPro"/>
</dbReference>
<evidence type="ECO:0000256" key="2">
    <source>
        <dbReference type="ARBA" id="ARBA00023043"/>
    </source>
</evidence>
<evidence type="ECO:0000313" key="5">
    <source>
        <dbReference type="EMBL" id="KAF1977221.1"/>
    </source>
</evidence>
<dbReference type="InterPro" id="IPR036770">
    <property type="entry name" value="Ankyrin_rpt-contain_sf"/>
</dbReference>
<dbReference type="InterPro" id="IPR002110">
    <property type="entry name" value="Ankyrin_rpt"/>
</dbReference>
<name>A0A6A5VJ29_9PLEO</name>
<evidence type="ECO:0000256" key="3">
    <source>
        <dbReference type="PROSITE-ProRule" id="PRU00023"/>
    </source>
</evidence>
<feature type="repeat" description="ANK" evidence="3">
    <location>
        <begin position="700"/>
        <end position="733"/>
    </location>
</feature>
<keyword evidence="2 3" id="KW-0040">ANK repeat</keyword>
<gene>
    <name evidence="5" type="ORF">BU23DRAFT_501063</name>
</gene>